<gene>
    <name evidence="1" type="ORF">NITLEN_30027</name>
</gene>
<evidence type="ECO:0000313" key="1">
    <source>
        <dbReference type="EMBL" id="SPP65113.1"/>
    </source>
</evidence>
<evidence type="ECO:0000313" key="2">
    <source>
        <dbReference type="Proteomes" id="UP000248168"/>
    </source>
</evidence>
<accession>A0A330L7J5</accession>
<name>A0A330L7J5_9BACT</name>
<dbReference type="EMBL" id="OUNR01000016">
    <property type="protein sequence ID" value="SPP65113.1"/>
    <property type="molecule type" value="Genomic_DNA"/>
</dbReference>
<dbReference type="AlphaFoldDB" id="A0A330L7J5"/>
<sequence>MTQDAGLFIGLLSLGLTVPLAYAGHTLLGLRGTTWIPLLRTRDAAGISHLAILAIPSRSQPPIHRRFV</sequence>
<keyword evidence="2" id="KW-1185">Reference proteome</keyword>
<reference evidence="2" key="1">
    <citation type="submission" date="2018-04" db="EMBL/GenBank/DDBJ databases">
        <authorList>
            <person name="Lucker S."/>
            <person name="Sakoula D."/>
        </authorList>
    </citation>
    <scope>NUCLEOTIDE SEQUENCE [LARGE SCALE GENOMIC DNA]</scope>
</reference>
<organism evidence="1 2">
    <name type="scientific">Nitrospira lenta</name>
    <dbReference type="NCBI Taxonomy" id="1436998"/>
    <lineage>
        <taxon>Bacteria</taxon>
        <taxon>Pseudomonadati</taxon>
        <taxon>Nitrospirota</taxon>
        <taxon>Nitrospiria</taxon>
        <taxon>Nitrospirales</taxon>
        <taxon>Nitrospiraceae</taxon>
        <taxon>Nitrospira</taxon>
    </lineage>
</organism>
<protein>
    <submittedName>
        <fullName evidence="1">Uncharacterized protein</fullName>
    </submittedName>
</protein>
<dbReference type="Proteomes" id="UP000248168">
    <property type="component" value="Unassembled WGS sequence"/>
</dbReference>
<proteinExistence type="predicted"/>
<dbReference type="InParanoid" id="A0A330L7J5"/>